<reference evidence="1 2" key="1">
    <citation type="submission" date="2019-06" db="EMBL/GenBank/DDBJ databases">
        <authorList>
            <person name="Broberg M."/>
        </authorList>
    </citation>
    <scope>NUCLEOTIDE SEQUENCE [LARGE SCALE GENOMIC DNA]</scope>
</reference>
<evidence type="ECO:0000313" key="2">
    <source>
        <dbReference type="Proteomes" id="UP000766486"/>
    </source>
</evidence>
<gene>
    <name evidence="1" type="ORF">CLO192961_LOCUS21279</name>
</gene>
<accession>A0ABY6TQR9</accession>
<proteinExistence type="predicted"/>
<name>A0ABY6TQR9_BIOOC</name>
<comment type="caution">
    <text evidence="1">The sequence shown here is derived from an EMBL/GenBank/DDBJ whole genome shotgun (WGS) entry which is preliminary data.</text>
</comment>
<protein>
    <submittedName>
        <fullName evidence="1">Uncharacterized protein</fullName>
    </submittedName>
</protein>
<dbReference type="EMBL" id="CABFNS010000125">
    <property type="protein sequence ID" value="VUC20365.1"/>
    <property type="molecule type" value="Genomic_DNA"/>
</dbReference>
<organism evidence="1 2">
    <name type="scientific">Bionectria ochroleuca</name>
    <name type="common">Gliocladium roseum</name>
    <dbReference type="NCBI Taxonomy" id="29856"/>
    <lineage>
        <taxon>Eukaryota</taxon>
        <taxon>Fungi</taxon>
        <taxon>Dikarya</taxon>
        <taxon>Ascomycota</taxon>
        <taxon>Pezizomycotina</taxon>
        <taxon>Sordariomycetes</taxon>
        <taxon>Hypocreomycetidae</taxon>
        <taxon>Hypocreales</taxon>
        <taxon>Bionectriaceae</taxon>
        <taxon>Clonostachys</taxon>
    </lineage>
</organism>
<dbReference type="Proteomes" id="UP000766486">
    <property type="component" value="Unassembled WGS sequence"/>
</dbReference>
<keyword evidence="2" id="KW-1185">Reference proteome</keyword>
<sequence length="76" mass="8258">MVDSGRMPVLDYVAIGMGKILDRVESVLGLLWAVTMLSPADSNLRIDLSISFLSPCLHAFINISYKAKLAGTFGAW</sequence>
<evidence type="ECO:0000313" key="1">
    <source>
        <dbReference type="EMBL" id="VUC20365.1"/>
    </source>
</evidence>